<dbReference type="InterPro" id="IPR006680">
    <property type="entry name" value="Amidohydro-rel"/>
</dbReference>
<dbReference type="Gene3D" id="3.20.20.140">
    <property type="entry name" value="Metal-dependent hydrolases"/>
    <property type="match status" value="1"/>
</dbReference>
<evidence type="ECO:0000313" key="4">
    <source>
        <dbReference type="Proteomes" id="UP000641588"/>
    </source>
</evidence>
<dbReference type="GO" id="GO:0019748">
    <property type="term" value="P:secondary metabolic process"/>
    <property type="evidence" value="ECO:0007669"/>
    <property type="project" value="TreeGrafter"/>
</dbReference>
<dbReference type="InterPro" id="IPR032466">
    <property type="entry name" value="Metal_Hydrolase"/>
</dbReference>
<keyword evidence="1" id="KW-0456">Lyase</keyword>
<accession>A0A972JZF0</accession>
<protein>
    <submittedName>
        <fullName evidence="3">Amidohydrolase family protein</fullName>
    </submittedName>
</protein>
<dbReference type="GO" id="GO:0016787">
    <property type="term" value="F:hydrolase activity"/>
    <property type="evidence" value="ECO:0007669"/>
    <property type="project" value="InterPro"/>
</dbReference>
<dbReference type="AlphaFoldDB" id="A0A972JZF0"/>
<dbReference type="SUPFAM" id="SSF51556">
    <property type="entry name" value="Metallo-dependent hydrolases"/>
    <property type="match status" value="1"/>
</dbReference>
<dbReference type="EMBL" id="WHOD01000056">
    <property type="protein sequence ID" value="NOU94509.1"/>
    <property type="molecule type" value="Genomic_DNA"/>
</dbReference>
<dbReference type="GO" id="GO:0016831">
    <property type="term" value="F:carboxy-lyase activity"/>
    <property type="evidence" value="ECO:0007669"/>
    <property type="project" value="InterPro"/>
</dbReference>
<gene>
    <name evidence="3" type="ORF">GC093_14970</name>
</gene>
<dbReference type="InterPro" id="IPR032465">
    <property type="entry name" value="ACMSD"/>
</dbReference>
<dbReference type="Pfam" id="PF04909">
    <property type="entry name" value="Amidohydro_2"/>
    <property type="match status" value="1"/>
</dbReference>
<dbReference type="GO" id="GO:0005737">
    <property type="term" value="C:cytoplasm"/>
    <property type="evidence" value="ECO:0007669"/>
    <property type="project" value="TreeGrafter"/>
</dbReference>
<sequence>MEGNSVMDKRVIVDIDVHHAPKDKDDLLPFLPRTWHNEWKAMGIIPAHYYSLIGAYRKDAQPEDGPPGSDPGLMRKQLLDGNGIDYAILTSDAINISVYYNPDYANAVASAYNEWTAGYWLPQDSRFKGSILINNSDIPAAVKEIERWGDHPDMVQIVMPSASRTLYGQRIFHPLYEAAEKYGLPIAIHPTAEGRGIAPEPTNAGYPTRYMEWHAGLSLSYIAHLLSLVCEGVFEKFPGFNLIGMEGGISWLPNVMWTLDNHYKALRSSVPWLKKYPSQYIIDNVYLTTQPLEEPEKKEHFTQILDMIHADKTLLYSSDYPHWDFDAPKTVELSLPKHLRDAVMGETALELFGLKRPSGKGASV</sequence>
<evidence type="ECO:0000259" key="2">
    <source>
        <dbReference type="Pfam" id="PF04909"/>
    </source>
</evidence>
<evidence type="ECO:0000313" key="3">
    <source>
        <dbReference type="EMBL" id="NOU94509.1"/>
    </source>
</evidence>
<proteinExistence type="predicted"/>
<keyword evidence="4" id="KW-1185">Reference proteome</keyword>
<dbReference type="PANTHER" id="PTHR21240">
    <property type="entry name" value="2-AMINO-3-CARBOXYLMUCONATE-6-SEMIALDEHYDE DECARBOXYLASE"/>
    <property type="match status" value="1"/>
</dbReference>
<organism evidence="3 4">
    <name type="scientific">Paenibacillus foliorum</name>
    <dbReference type="NCBI Taxonomy" id="2654974"/>
    <lineage>
        <taxon>Bacteria</taxon>
        <taxon>Bacillati</taxon>
        <taxon>Bacillota</taxon>
        <taxon>Bacilli</taxon>
        <taxon>Bacillales</taxon>
        <taxon>Paenibacillaceae</taxon>
        <taxon>Paenibacillus</taxon>
    </lineage>
</organism>
<feature type="domain" description="Amidohydrolase-related" evidence="2">
    <location>
        <begin position="15"/>
        <end position="354"/>
    </location>
</feature>
<reference evidence="3" key="1">
    <citation type="submission" date="2019-10" db="EMBL/GenBank/DDBJ databases">
        <title>Description of Paenibacillus glebae sp. nov.</title>
        <authorList>
            <person name="Carlier A."/>
            <person name="Qi S."/>
        </authorList>
    </citation>
    <scope>NUCLEOTIDE SEQUENCE</scope>
    <source>
        <strain evidence="3">LMG 31456</strain>
    </source>
</reference>
<dbReference type="Proteomes" id="UP000641588">
    <property type="component" value="Unassembled WGS sequence"/>
</dbReference>
<evidence type="ECO:0000256" key="1">
    <source>
        <dbReference type="ARBA" id="ARBA00023239"/>
    </source>
</evidence>
<comment type="caution">
    <text evidence="3">The sequence shown here is derived from an EMBL/GenBank/DDBJ whole genome shotgun (WGS) entry which is preliminary data.</text>
</comment>
<name>A0A972JZF0_9BACL</name>
<dbReference type="PANTHER" id="PTHR21240:SF28">
    <property type="entry name" value="ISO-OROTATE DECARBOXYLASE (EUROFUNG)"/>
    <property type="match status" value="1"/>
</dbReference>